<sequence length="96" mass="11504">MTFDPSRYLELKEMDDEIIKNPPVELNRSNLESRRHQLTEFFKKNRIPIECEKEVIHVLGSADIRPPFVITSVQCENELIRKRVRDLMIEFDDLFK</sequence>
<evidence type="ECO:0000313" key="3">
    <source>
        <dbReference type="Proteomes" id="UP000716291"/>
    </source>
</evidence>
<protein>
    <recommendedName>
        <fullName evidence="1">AD domain-containing protein</fullName>
    </recommendedName>
</protein>
<gene>
    <name evidence="2" type="ORF">G6F64_006486</name>
</gene>
<organism evidence="2 3">
    <name type="scientific">Rhizopus oryzae</name>
    <name type="common">Mucormycosis agent</name>
    <name type="synonym">Rhizopus arrhizus var. delemar</name>
    <dbReference type="NCBI Taxonomy" id="64495"/>
    <lineage>
        <taxon>Eukaryota</taxon>
        <taxon>Fungi</taxon>
        <taxon>Fungi incertae sedis</taxon>
        <taxon>Mucoromycota</taxon>
        <taxon>Mucoromycotina</taxon>
        <taxon>Mucoromycetes</taxon>
        <taxon>Mucorales</taxon>
        <taxon>Mucorineae</taxon>
        <taxon>Rhizopodaceae</taxon>
        <taxon>Rhizopus</taxon>
    </lineage>
</organism>
<dbReference type="InterPro" id="IPR047574">
    <property type="entry name" value="AD"/>
</dbReference>
<reference evidence="2" key="1">
    <citation type="journal article" date="2020" name="Microb. Genom.">
        <title>Genetic diversity of clinical and environmental Mucorales isolates obtained from an investigation of mucormycosis cases among solid organ transplant recipients.</title>
        <authorList>
            <person name="Nguyen M.H."/>
            <person name="Kaul D."/>
            <person name="Muto C."/>
            <person name="Cheng S.J."/>
            <person name="Richter R.A."/>
            <person name="Bruno V.M."/>
            <person name="Liu G."/>
            <person name="Beyhan S."/>
            <person name="Sundermann A.J."/>
            <person name="Mounaud S."/>
            <person name="Pasculle A.W."/>
            <person name="Nierman W.C."/>
            <person name="Driscoll E."/>
            <person name="Cumbie R."/>
            <person name="Clancy C.J."/>
            <person name="Dupont C.L."/>
        </authorList>
    </citation>
    <scope>NUCLEOTIDE SEQUENCE</scope>
    <source>
        <strain evidence="2">GL11</strain>
    </source>
</reference>
<dbReference type="Pfam" id="PF20417">
    <property type="entry name" value="Gemin6_C"/>
    <property type="match status" value="1"/>
</dbReference>
<comment type="caution">
    <text evidence="2">The sequence shown here is derived from an EMBL/GenBank/DDBJ whole genome shotgun (WGS) entry which is preliminary data.</text>
</comment>
<dbReference type="Proteomes" id="UP000716291">
    <property type="component" value="Unassembled WGS sequence"/>
</dbReference>
<feature type="domain" description="AD" evidence="1">
    <location>
        <begin position="7"/>
        <end position="96"/>
    </location>
</feature>
<dbReference type="OrthoDB" id="77463at2759"/>
<evidence type="ECO:0000259" key="1">
    <source>
        <dbReference type="PROSITE" id="PS52001"/>
    </source>
</evidence>
<dbReference type="AlphaFoldDB" id="A0A9P6X8L3"/>
<dbReference type="EMBL" id="JAANQT010000871">
    <property type="protein sequence ID" value="KAG1307858.1"/>
    <property type="molecule type" value="Genomic_DNA"/>
</dbReference>
<dbReference type="PROSITE" id="PS52001">
    <property type="entry name" value="AD"/>
    <property type="match status" value="1"/>
</dbReference>
<evidence type="ECO:0000313" key="2">
    <source>
        <dbReference type="EMBL" id="KAG1307858.1"/>
    </source>
</evidence>
<keyword evidence="3" id="KW-1185">Reference proteome</keyword>
<proteinExistence type="predicted"/>
<dbReference type="InterPro" id="IPR046856">
    <property type="entry name" value="Gemin6_C"/>
</dbReference>
<accession>A0A9P6X8L3</accession>
<name>A0A9P6X8L3_RHIOR</name>